<sequence>MFALVAFNTCIVSTNHICCCGHQTFLLIHSLTHSLTHSLHSLTHFAPPAASCCSHEVSSPPLLRNRQPHASLCTQD</sequence>
<dbReference type="AlphaFoldDB" id="A0A016VBY4"/>
<dbReference type="Proteomes" id="UP000024635">
    <property type="component" value="Unassembled WGS sequence"/>
</dbReference>
<proteinExistence type="predicted"/>
<accession>A0A016VBY4</accession>
<gene>
    <name evidence="1" type="primary">Acey_s0013.g2190</name>
    <name evidence="1" type="ORF">Y032_0013g2190</name>
</gene>
<keyword evidence="2" id="KW-1185">Reference proteome</keyword>
<evidence type="ECO:0000313" key="2">
    <source>
        <dbReference type="Proteomes" id="UP000024635"/>
    </source>
</evidence>
<protein>
    <submittedName>
        <fullName evidence="1">Uncharacterized protein</fullName>
    </submittedName>
</protein>
<reference evidence="2" key="1">
    <citation type="journal article" date="2015" name="Nat. Genet.">
        <title>The genome and transcriptome of the zoonotic hookworm Ancylostoma ceylanicum identify infection-specific gene families.</title>
        <authorList>
            <person name="Schwarz E.M."/>
            <person name="Hu Y."/>
            <person name="Antoshechkin I."/>
            <person name="Miller M.M."/>
            <person name="Sternberg P.W."/>
            <person name="Aroian R.V."/>
        </authorList>
    </citation>
    <scope>NUCLEOTIDE SEQUENCE</scope>
    <source>
        <strain evidence="2">HY135</strain>
    </source>
</reference>
<organism evidence="1 2">
    <name type="scientific">Ancylostoma ceylanicum</name>
    <dbReference type="NCBI Taxonomy" id="53326"/>
    <lineage>
        <taxon>Eukaryota</taxon>
        <taxon>Metazoa</taxon>
        <taxon>Ecdysozoa</taxon>
        <taxon>Nematoda</taxon>
        <taxon>Chromadorea</taxon>
        <taxon>Rhabditida</taxon>
        <taxon>Rhabditina</taxon>
        <taxon>Rhabditomorpha</taxon>
        <taxon>Strongyloidea</taxon>
        <taxon>Ancylostomatidae</taxon>
        <taxon>Ancylostomatinae</taxon>
        <taxon>Ancylostoma</taxon>
    </lineage>
</organism>
<dbReference type="EMBL" id="JARK01001349">
    <property type="protein sequence ID" value="EYC24935.1"/>
    <property type="molecule type" value="Genomic_DNA"/>
</dbReference>
<name>A0A016VBY4_9BILA</name>
<evidence type="ECO:0000313" key="1">
    <source>
        <dbReference type="EMBL" id="EYC24935.1"/>
    </source>
</evidence>
<comment type="caution">
    <text evidence="1">The sequence shown here is derived from an EMBL/GenBank/DDBJ whole genome shotgun (WGS) entry which is preliminary data.</text>
</comment>